<dbReference type="EMBL" id="VWPU01018422">
    <property type="protein sequence ID" value="NXY64409.1"/>
    <property type="molecule type" value="Genomic_DNA"/>
</dbReference>
<gene>
    <name evidence="9" type="primary">Znf628_0</name>
    <name evidence="9" type="ORF">CALWIL_R15253</name>
</gene>
<dbReference type="PROSITE" id="PS50157">
    <property type="entry name" value="ZINC_FINGER_C2H2_2"/>
    <property type="match status" value="1"/>
</dbReference>
<proteinExistence type="predicted"/>
<keyword evidence="4 7" id="KW-0863">Zinc-finger</keyword>
<dbReference type="Pfam" id="PF00096">
    <property type="entry name" value="zf-C2H2"/>
    <property type="match status" value="1"/>
</dbReference>
<dbReference type="GO" id="GO:0008270">
    <property type="term" value="F:zinc ion binding"/>
    <property type="evidence" value="ECO:0007669"/>
    <property type="project" value="UniProtKB-KW"/>
</dbReference>
<evidence type="ECO:0000256" key="2">
    <source>
        <dbReference type="ARBA" id="ARBA00022723"/>
    </source>
</evidence>
<evidence type="ECO:0000313" key="9">
    <source>
        <dbReference type="EMBL" id="NXY64409.1"/>
    </source>
</evidence>
<dbReference type="FunFam" id="3.30.160.60:FF:000145">
    <property type="entry name" value="Zinc finger protein 574"/>
    <property type="match status" value="1"/>
</dbReference>
<organism evidence="9 10">
    <name type="scientific">Callaeas wilsoni</name>
    <name type="common">North Island kokako</name>
    <dbReference type="NCBI Taxonomy" id="1347786"/>
    <lineage>
        <taxon>Eukaryota</taxon>
        <taxon>Metazoa</taxon>
        <taxon>Chordata</taxon>
        <taxon>Craniata</taxon>
        <taxon>Vertebrata</taxon>
        <taxon>Euteleostomi</taxon>
        <taxon>Archelosauria</taxon>
        <taxon>Archosauria</taxon>
        <taxon>Dinosauria</taxon>
        <taxon>Saurischia</taxon>
        <taxon>Theropoda</taxon>
        <taxon>Coelurosauria</taxon>
        <taxon>Aves</taxon>
        <taxon>Neognathae</taxon>
        <taxon>Neoaves</taxon>
        <taxon>Telluraves</taxon>
        <taxon>Australaves</taxon>
        <taxon>Passeriformes</taxon>
        <taxon>Corvoidea</taxon>
        <taxon>Callaeidae</taxon>
        <taxon>Callaeas</taxon>
    </lineage>
</organism>
<evidence type="ECO:0000256" key="1">
    <source>
        <dbReference type="ARBA" id="ARBA00004123"/>
    </source>
</evidence>
<dbReference type="AlphaFoldDB" id="A0A7L4LGR5"/>
<dbReference type="InterPro" id="IPR036236">
    <property type="entry name" value="Znf_C2H2_sf"/>
</dbReference>
<keyword evidence="3" id="KW-0677">Repeat</keyword>
<name>A0A7L4LGR5_9CORV</name>
<evidence type="ECO:0000256" key="4">
    <source>
        <dbReference type="ARBA" id="ARBA00022771"/>
    </source>
</evidence>
<dbReference type="Proteomes" id="UP000576729">
    <property type="component" value="Unassembled WGS sequence"/>
</dbReference>
<dbReference type="PROSITE" id="PS00028">
    <property type="entry name" value="ZINC_FINGER_C2H2_1"/>
    <property type="match status" value="1"/>
</dbReference>
<keyword evidence="5" id="KW-0862">Zinc</keyword>
<feature type="non-terminal residue" evidence="9">
    <location>
        <position position="106"/>
    </location>
</feature>
<keyword evidence="2" id="KW-0479">Metal-binding</keyword>
<evidence type="ECO:0000256" key="5">
    <source>
        <dbReference type="ARBA" id="ARBA00022833"/>
    </source>
</evidence>
<evidence type="ECO:0000256" key="3">
    <source>
        <dbReference type="ARBA" id="ARBA00022737"/>
    </source>
</evidence>
<dbReference type="SMART" id="SM00355">
    <property type="entry name" value="ZnF_C2H2"/>
    <property type="match status" value="1"/>
</dbReference>
<accession>A0A7L4LGR5</accession>
<comment type="caution">
    <text evidence="9">The sequence shown here is derived from an EMBL/GenBank/DDBJ whole genome shotgun (WGS) entry which is preliminary data.</text>
</comment>
<feature type="domain" description="C2H2-type" evidence="8">
    <location>
        <begin position="76"/>
        <end position="98"/>
    </location>
</feature>
<evidence type="ECO:0000256" key="7">
    <source>
        <dbReference type="PROSITE-ProRule" id="PRU00042"/>
    </source>
</evidence>
<comment type="subcellular location">
    <subcellularLocation>
        <location evidence="1">Nucleus</location>
    </subcellularLocation>
</comment>
<keyword evidence="6" id="KW-0539">Nucleus</keyword>
<dbReference type="SUPFAM" id="SSF57667">
    <property type="entry name" value="beta-beta-alpha zinc fingers"/>
    <property type="match status" value="1"/>
</dbReference>
<dbReference type="InterPro" id="IPR013087">
    <property type="entry name" value="Znf_C2H2_type"/>
</dbReference>
<reference evidence="9 10" key="1">
    <citation type="submission" date="2019-09" db="EMBL/GenBank/DDBJ databases">
        <title>Bird 10,000 Genomes (B10K) Project - Family phase.</title>
        <authorList>
            <person name="Zhang G."/>
        </authorList>
    </citation>
    <scope>NUCLEOTIDE SEQUENCE [LARGE SCALE GENOMIC DNA]</scope>
    <source>
        <strain evidence="9">B10K-OTA-212792</strain>
        <tissue evidence="9">Blood</tissue>
    </source>
</reference>
<evidence type="ECO:0000313" key="10">
    <source>
        <dbReference type="Proteomes" id="UP000576729"/>
    </source>
</evidence>
<dbReference type="Gene3D" id="3.30.160.60">
    <property type="entry name" value="Classic Zinc Finger"/>
    <property type="match status" value="1"/>
</dbReference>
<sequence>NMAAVGGKNVADSNMATANMAADNMATVGENNNADTNMAATNMAANNIAAPMGGLNIAAESNMAAESKMAAGPRPFPCPLCGRSFATGAGLRRHQRRHGPAPTGTA</sequence>
<evidence type="ECO:0000259" key="8">
    <source>
        <dbReference type="PROSITE" id="PS50157"/>
    </source>
</evidence>
<evidence type="ECO:0000256" key="6">
    <source>
        <dbReference type="ARBA" id="ARBA00023242"/>
    </source>
</evidence>
<dbReference type="GO" id="GO:0005634">
    <property type="term" value="C:nucleus"/>
    <property type="evidence" value="ECO:0007669"/>
    <property type="project" value="UniProtKB-SubCell"/>
</dbReference>
<protein>
    <submittedName>
        <fullName evidence="9">ZN628 protein</fullName>
    </submittedName>
</protein>
<keyword evidence="10" id="KW-1185">Reference proteome</keyword>
<feature type="non-terminal residue" evidence="9">
    <location>
        <position position="1"/>
    </location>
</feature>